<organism evidence="3 4">
    <name type="scientific">Fictibacillus enclensis</name>
    <dbReference type="NCBI Taxonomy" id="1017270"/>
    <lineage>
        <taxon>Bacteria</taxon>
        <taxon>Bacillati</taxon>
        <taxon>Bacillota</taxon>
        <taxon>Bacilli</taxon>
        <taxon>Bacillales</taxon>
        <taxon>Fictibacillaceae</taxon>
        <taxon>Fictibacillus</taxon>
    </lineage>
</organism>
<evidence type="ECO:0008006" key="5">
    <source>
        <dbReference type="Google" id="ProtNLM"/>
    </source>
</evidence>
<dbReference type="AlphaFoldDB" id="A0A0V8J914"/>
<dbReference type="Proteomes" id="UP000054099">
    <property type="component" value="Unassembled WGS sequence"/>
</dbReference>
<protein>
    <recommendedName>
        <fullName evidence="5">Serine protease</fullName>
    </recommendedName>
</protein>
<comment type="caution">
    <text evidence="3">The sequence shown here is derived from an EMBL/GenBank/DDBJ whole genome shotgun (WGS) entry which is preliminary data.</text>
</comment>
<evidence type="ECO:0000256" key="1">
    <source>
        <dbReference type="ARBA" id="ARBA00022825"/>
    </source>
</evidence>
<name>A0A0V8J914_9BACL</name>
<keyword evidence="1" id="KW-0378">Hydrolase</keyword>
<dbReference type="EMBL" id="LNQN01000002">
    <property type="protein sequence ID" value="KSU83507.1"/>
    <property type="molecule type" value="Genomic_DNA"/>
</dbReference>
<feature type="region of interest" description="Disordered" evidence="2">
    <location>
        <begin position="1"/>
        <end position="36"/>
    </location>
</feature>
<dbReference type="InterPro" id="IPR043504">
    <property type="entry name" value="Peptidase_S1_PA_chymotrypsin"/>
</dbReference>
<dbReference type="InterPro" id="IPR009003">
    <property type="entry name" value="Peptidase_S1_PA"/>
</dbReference>
<sequence>MVKALPSVVGVNNYQASSSLSGSGSNEQEAGSESGVIYKKSGNTAYVVTNHHVVEGETSLR</sequence>
<dbReference type="OrthoDB" id="9758917at2"/>
<evidence type="ECO:0000313" key="3">
    <source>
        <dbReference type="EMBL" id="KSU83507.1"/>
    </source>
</evidence>
<dbReference type="GO" id="GO:0008236">
    <property type="term" value="F:serine-type peptidase activity"/>
    <property type="evidence" value="ECO:0007669"/>
    <property type="project" value="UniProtKB-KW"/>
</dbReference>
<evidence type="ECO:0000256" key="2">
    <source>
        <dbReference type="SAM" id="MobiDB-lite"/>
    </source>
</evidence>
<keyword evidence="1" id="KW-0720">Serine protease</keyword>
<dbReference type="SUPFAM" id="SSF50494">
    <property type="entry name" value="Trypsin-like serine proteases"/>
    <property type="match status" value="1"/>
</dbReference>
<reference evidence="3 4" key="1">
    <citation type="journal article" date="2014" name="Antonie Van Leeuwenhoek">
        <title>Fictibacillus enclensis sp. nov., isolated from marine sediment.</title>
        <authorList>
            <person name="Dastager S.G."/>
            <person name="Mawlankar R."/>
            <person name="Srinivasan K."/>
            <person name="Tang S.K."/>
            <person name="Lee J.C."/>
            <person name="Ramana V.V."/>
            <person name="Shouche Y.S."/>
        </authorList>
    </citation>
    <scope>NUCLEOTIDE SEQUENCE [LARGE SCALE GENOMIC DNA]</scope>
    <source>
        <strain evidence="3 4">NIO-1003</strain>
    </source>
</reference>
<keyword evidence="4" id="KW-1185">Reference proteome</keyword>
<proteinExistence type="predicted"/>
<gene>
    <name evidence="3" type="ORF">AS030_13180</name>
</gene>
<accession>A0A0V8J914</accession>
<evidence type="ECO:0000313" key="4">
    <source>
        <dbReference type="Proteomes" id="UP000054099"/>
    </source>
</evidence>
<keyword evidence="1" id="KW-0645">Protease</keyword>
<dbReference type="RefSeq" id="WP_061972346.1">
    <property type="nucleotide sequence ID" value="NZ_FMAV01000002.1"/>
</dbReference>
<dbReference type="Gene3D" id="2.40.10.10">
    <property type="entry name" value="Trypsin-like serine proteases"/>
    <property type="match status" value="1"/>
</dbReference>